<evidence type="ECO:0000256" key="3">
    <source>
        <dbReference type="ARBA" id="ARBA00022989"/>
    </source>
</evidence>
<dbReference type="CDD" id="cd09325">
    <property type="entry name" value="TDT_C4-dicarb_trans"/>
    <property type="match status" value="1"/>
</dbReference>
<dbReference type="GO" id="GO:0005886">
    <property type="term" value="C:plasma membrane"/>
    <property type="evidence" value="ECO:0007669"/>
    <property type="project" value="TreeGrafter"/>
</dbReference>
<dbReference type="Proteomes" id="UP000467132">
    <property type="component" value="Unassembled WGS sequence"/>
</dbReference>
<dbReference type="OrthoDB" id="309023at2"/>
<organism evidence="6 7">
    <name type="scientific">Senegalia massiliensis</name>
    <dbReference type="NCBI Taxonomy" id="1720316"/>
    <lineage>
        <taxon>Bacteria</taxon>
        <taxon>Bacillati</taxon>
        <taxon>Bacillota</taxon>
        <taxon>Clostridia</taxon>
        <taxon>Eubacteriales</taxon>
        <taxon>Clostridiaceae</taxon>
        <taxon>Senegalia</taxon>
    </lineage>
</organism>
<name>A0A845R6N8_9CLOT</name>
<dbReference type="EMBL" id="QXXA01000022">
    <property type="protein sequence ID" value="NBI08153.1"/>
    <property type="molecule type" value="Genomic_DNA"/>
</dbReference>
<dbReference type="PANTHER" id="PTHR37955">
    <property type="entry name" value="TELLURITE RESISTANCE PROTEIN TEHA"/>
    <property type="match status" value="1"/>
</dbReference>
<evidence type="ECO:0000256" key="4">
    <source>
        <dbReference type="ARBA" id="ARBA00023136"/>
    </source>
</evidence>
<dbReference type="InterPro" id="IPR038665">
    <property type="entry name" value="Voltage-dep_anion_channel_sf"/>
</dbReference>
<reference evidence="6 7" key="1">
    <citation type="submission" date="2018-08" db="EMBL/GenBank/DDBJ databases">
        <title>Murine metabolic-syndrome-specific gut microbial biobank.</title>
        <authorList>
            <person name="Liu C."/>
        </authorList>
    </citation>
    <scope>NUCLEOTIDE SEQUENCE [LARGE SCALE GENOMIC DNA]</scope>
    <source>
        <strain evidence="6 7">583</strain>
    </source>
</reference>
<dbReference type="InterPro" id="IPR004695">
    <property type="entry name" value="SLAC1/Mae1/Ssu1/TehA"/>
</dbReference>
<feature type="transmembrane region" description="Helical" evidence="5">
    <location>
        <begin position="92"/>
        <end position="113"/>
    </location>
</feature>
<proteinExistence type="predicted"/>
<dbReference type="InterPro" id="IPR052951">
    <property type="entry name" value="Tellurite_res_ion_channel"/>
</dbReference>
<evidence type="ECO:0000313" key="7">
    <source>
        <dbReference type="Proteomes" id="UP000467132"/>
    </source>
</evidence>
<gene>
    <name evidence="6" type="ORF">D3Z33_14940</name>
</gene>
<dbReference type="PANTHER" id="PTHR37955:SF1">
    <property type="entry name" value="DEP DOMAIN-CONTAINING PROTEIN"/>
    <property type="match status" value="1"/>
</dbReference>
<keyword evidence="4 5" id="KW-0472">Membrane</keyword>
<comment type="subcellular location">
    <subcellularLocation>
        <location evidence="1">Membrane</location>
        <topology evidence="1">Multi-pass membrane protein</topology>
    </subcellularLocation>
</comment>
<evidence type="ECO:0000256" key="5">
    <source>
        <dbReference type="SAM" id="Phobius"/>
    </source>
</evidence>
<dbReference type="AlphaFoldDB" id="A0A845R6N8"/>
<dbReference type="Pfam" id="PF03595">
    <property type="entry name" value="SLAC1"/>
    <property type="match status" value="1"/>
</dbReference>
<feature type="transmembrane region" description="Helical" evidence="5">
    <location>
        <begin position="33"/>
        <end position="55"/>
    </location>
</feature>
<keyword evidence="3 5" id="KW-1133">Transmembrane helix</keyword>
<accession>A0A845R6N8</accession>
<feature type="transmembrane region" description="Helical" evidence="5">
    <location>
        <begin position="67"/>
        <end position="86"/>
    </location>
</feature>
<protein>
    <submittedName>
        <fullName evidence="6">C4-dicarboxylate ABC transporter</fullName>
    </submittedName>
</protein>
<sequence>MMNLIKKLPIPICGLMLGLAALGNLIAPFGAGYRLFLGSISGIIFIMLTVKVLIVPNQLKEALNNPAVSGVLATYPMGMMILSTYIKPNLPNIAFGMWILALVLNVSLMLYFISKFIFNFNIKKVFVSYFVLFVGIVVGSVTAPAYGLSNIGRIIFWYGLVAYLPLIPIVLYRVIKIKGIPEPAQPLTIIFAAPASLLLAGYMSSFEQKSLSMIIFLSSLAIVMTVYGLLLMPKMLKLKFYPSYSAFTFPFVISAIGMNMVNKYLMMSGDGSNIINFIAKFETFWAIFMVGYVLLRYLLYMANAIKPVVTPDVAK</sequence>
<feature type="transmembrane region" description="Helical" evidence="5">
    <location>
        <begin position="125"/>
        <end position="148"/>
    </location>
</feature>
<feature type="transmembrane region" description="Helical" evidence="5">
    <location>
        <begin position="244"/>
        <end position="262"/>
    </location>
</feature>
<comment type="caution">
    <text evidence="6">The sequence shown here is derived from an EMBL/GenBank/DDBJ whole genome shotgun (WGS) entry which is preliminary data.</text>
</comment>
<feature type="transmembrane region" description="Helical" evidence="5">
    <location>
        <begin position="211"/>
        <end position="232"/>
    </location>
</feature>
<keyword evidence="7" id="KW-1185">Reference proteome</keyword>
<evidence type="ECO:0000256" key="1">
    <source>
        <dbReference type="ARBA" id="ARBA00004141"/>
    </source>
</evidence>
<evidence type="ECO:0000256" key="2">
    <source>
        <dbReference type="ARBA" id="ARBA00022692"/>
    </source>
</evidence>
<dbReference type="GO" id="GO:0046583">
    <property type="term" value="F:monoatomic cation efflux transmembrane transporter activity"/>
    <property type="evidence" value="ECO:0007669"/>
    <property type="project" value="TreeGrafter"/>
</dbReference>
<feature type="transmembrane region" description="Helical" evidence="5">
    <location>
        <begin position="187"/>
        <end position="205"/>
    </location>
</feature>
<feature type="transmembrane region" description="Helical" evidence="5">
    <location>
        <begin position="154"/>
        <end position="175"/>
    </location>
</feature>
<feature type="transmembrane region" description="Helical" evidence="5">
    <location>
        <begin position="274"/>
        <end position="295"/>
    </location>
</feature>
<evidence type="ECO:0000313" key="6">
    <source>
        <dbReference type="EMBL" id="NBI08153.1"/>
    </source>
</evidence>
<keyword evidence="2 5" id="KW-0812">Transmembrane</keyword>
<dbReference type="Gene3D" id="1.50.10.150">
    <property type="entry name" value="Voltage-dependent anion channel"/>
    <property type="match status" value="1"/>
</dbReference>